<feature type="transmembrane region" description="Helical" evidence="8">
    <location>
        <begin position="58"/>
        <end position="78"/>
    </location>
</feature>
<evidence type="ECO:0000313" key="11">
    <source>
        <dbReference type="Proteomes" id="UP000245629"/>
    </source>
</evidence>
<keyword evidence="11" id="KW-1185">Reference proteome</keyword>
<dbReference type="SUPFAM" id="SSF103473">
    <property type="entry name" value="MFS general substrate transporter"/>
    <property type="match status" value="1"/>
</dbReference>
<comment type="similarity">
    <text evidence="2">Belongs to the major facilitator superfamily. EmrB family.</text>
</comment>
<evidence type="ECO:0000256" key="4">
    <source>
        <dbReference type="ARBA" id="ARBA00022475"/>
    </source>
</evidence>
<protein>
    <submittedName>
        <fullName evidence="10">MFS transporter</fullName>
    </submittedName>
</protein>
<accession>A0A2S2CW81</accession>
<evidence type="ECO:0000256" key="1">
    <source>
        <dbReference type="ARBA" id="ARBA00004651"/>
    </source>
</evidence>
<feature type="transmembrane region" description="Helical" evidence="8">
    <location>
        <begin position="119"/>
        <end position="136"/>
    </location>
</feature>
<comment type="subcellular location">
    <subcellularLocation>
        <location evidence="1">Cell membrane</location>
        <topology evidence="1">Multi-pass membrane protein</topology>
    </subcellularLocation>
</comment>
<feature type="transmembrane region" description="Helical" evidence="8">
    <location>
        <begin position="206"/>
        <end position="226"/>
    </location>
</feature>
<name>A0A2S2CW81_9PROT</name>
<feature type="transmembrane region" description="Helical" evidence="8">
    <location>
        <begin position="280"/>
        <end position="300"/>
    </location>
</feature>
<geneLocation type="plasmid" evidence="10 11">
    <name>unnamed1</name>
</geneLocation>
<evidence type="ECO:0000256" key="2">
    <source>
        <dbReference type="ARBA" id="ARBA00008537"/>
    </source>
</evidence>
<keyword evidence="7 8" id="KW-0472">Membrane</keyword>
<feature type="transmembrane region" description="Helical" evidence="8">
    <location>
        <begin position="143"/>
        <end position="166"/>
    </location>
</feature>
<feature type="transmembrane region" description="Helical" evidence="8">
    <location>
        <begin position="18"/>
        <end position="38"/>
    </location>
</feature>
<evidence type="ECO:0000256" key="3">
    <source>
        <dbReference type="ARBA" id="ARBA00022448"/>
    </source>
</evidence>
<evidence type="ECO:0000256" key="5">
    <source>
        <dbReference type="ARBA" id="ARBA00022692"/>
    </source>
</evidence>
<dbReference type="GO" id="GO:0005886">
    <property type="term" value="C:plasma membrane"/>
    <property type="evidence" value="ECO:0007669"/>
    <property type="project" value="UniProtKB-SubCell"/>
</dbReference>
<keyword evidence="4" id="KW-1003">Cell membrane</keyword>
<dbReference type="EMBL" id="CP029356">
    <property type="protein sequence ID" value="AWK88729.1"/>
    <property type="molecule type" value="Genomic_DNA"/>
</dbReference>
<dbReference type="OrthoDB" id="9771737at2"/>
<dbReference type="Proteomes" id="UP000245629">
    <property type="component" value="Plasmid unnamed1"/>
</dbReference>
<dbReference type="PROSITE" id="PS50850">
    <property type="entry name" value="MFS"/>
    <property type="match status" value="1"/>
</dbReference>
<evidence type="ECO:0000256" key="6">
    <source>
        <dbReference type="ARBA" id="ARBA00022989"/>
    </source>
</evidence>
<reference evidence="11" key="1">
    <citation type="submission" date="2018-05" db="EMBL/GenBank/DDBJ databases">
        <title>Azospirillum thermophila sp. nov., a novel isolated from hot spring.</title>
        <authorList>
            <person name="Zhao Z."/>
        </authorList>
    </citation>
    <scope>NUCLEOTIDE SEQUENCE [LARGE SCALE GENOMIC DNA]</scope>
    <source>
        <strain evidence="11">CFH 70021</strain>
        <plasmid evidence="11">unnamed1</plasmid>
    </source>
</reference>
<sequence>MAGPATAPGARPLGGRDIVGFFAMVVGMFMAILDIQIVSSSLSEIQAGLSASADEISWVQTSYLIAEVVMIPLSGILSRILSTRVLFTIAAAGFTLTSVACAFTGSIGTMIVWRALQGFIGGAMIPTVFATSFAIFPPEKRAGVSVMIGLVATMAPTIGPTLGGYLTQSLSWHWLFLANVLPGIAVTSLVWLLVDVDKPNPELRKGFDFIGLALMAAFLGSLEYVVEEGPRNDWFEDEAVFILAVVAALGAVGFFWRVLSYRNPIVELRAFADRNFAIGSLYSFIIGIGLYGAVYLQPLFLARVRGFNSLQIGTIMAVTGAFQFLSAPIAGALSKKIDLRVMLAMGLLLFGTGVWLNSFLTAESGFWELFLPQAVRGLSLMLCFIPVNSIALGTLPPEKLKNASGLYNLMRNLGGAIGLAAINTVLIDRAALHNNRLGDNLNLARPEVQQMLDGLVARFDGLVADANAAAMKTLAGMVQREAMILTFNDCFLLMALVFVSGLLFMPLLRRPGAVVKADH</sequence>
<keyword evidence="5 8" id="KW-0812">Transmembrane</keyword>
<dbReference type="Gene3D" id="1.20.1250.20">
    <property type="entry name" value="MFS general substrate transporter like domains"/>
    <property type="match status" value="1"/>
</dbReference>
<dbReference type="KEGG" id="azz:DEW08_21820"/>
<feature type="transmembrane region" description="Helical" evidence="8">
    <location>
        <begin position="85"/>
        <end position="113"/>
    </location>
</feature>
<feature type="domain" description="Major facilitator superfamily (MFS) profile" evidence="9">
    <location>
        <begin position="20"/>
        <end position="513"/>
    </location>
</feature>
<dbReference type="Pfam" id="PF07690">
    <property type="entry name" value="MFS_1"/>
    <property type="match status" value="1"/>
</dbReference>
<evidence type="ECO:0000259" key="9">
    <source>
        <dbReference type="PROSITE" id="PS50850"/>
    </source>
</evidence>
<organism evidence="10 11">
    <name type="scientific">Azospirillum thermophilum</name>
    <dbReference type="NCBI Taxonomy" id="2202148"/>
    <lineage>
        <taxon>Bacteria</taxon>
        <taxon>Pseudomonadati</taxon>
        <taxon>Pseudomonadota</taxon>
        <taxon>Alphaproteobacteria</taxon>
        <taxon>Rhodospirillales</taxon>
        <taxon>Azospirillaceae</taxon>
        <taxon>Azospirillum</taxon>
    </lineage>
</organism>
<dbReference type="CDD" id="cd17503">
    <property type="entry name" value="MFS_LmrB_MDR_like"/>
    <property type="match status" value="1"/>
</dbReference>
<dbReference type="NCBIfam" id="TIGR00711">
    <property type="entry name" value="efflux_EmrB"/>
    <property type="match status" value="1"/>
</dbReference>
<proteinExistence type="inferred from homology"/>
<feature type="transmembrane region" description="Helical" evidence="8">
    <location>
        <begin position="490"/>
        <end position="508"/>
    </location>
</feature>
<dbReference type="InterPro" id="IPR004638">
    <property type="entry name" value="EmrB-like"/>
</dbReference>
<dbReference type="PANTHER" id="PTHR42718">
    <property type="entry name" value="MAJOR FACILITATOR SUPERFAMILY MULTIDRUG TRANSPORTER MFSC"/>
    <property type="match status" value="1"/>
</dbReference>
<feature type="transmembrane region" description="Helical" evidence="8">
    <location>
        <begin position="238"/>
        <end position="259"/>
    </location>
</feature>
<gene>
    <name evidence="10" type="ORF">DEW08_21820</name>
</gene>
<dbReference type="AlphaFoldDB" id="A0A2S2CW81"/>
<dbReference type="PANTHER" id="PTHR42718:SF9">
    <property type="entry name" value="MAJOR FACILITATOR SUPERFAMILY MULTIDRUG TRANSPORTER MFSC"/>
    <property type="match status" value="1"/>
</dbReference>
<feature type="transmembrane region" description="Helical" evidence="8">
    <location>
        <begin position="172"/>
        <end position="194"/>
    </location>
</feature>
<dbReference type="RefSeq" id="WP_109331329.1">
    <property type="nucleotide sequence ID" value="NZ_CP029356.1"/>
</dbReference>
<feature type="transmembrane region" description="Helical" evidence="8">
    <location>
        <begin position="312"/>
        <end position="334"/>
    </location>
</feature>
<feature type="transmembrane region" description="Helical" evidence="8">
    <location>
        <begin position="341"/>
        <end position="362"/>
    </location>
</feature>
<dbReference type="Gene3D" id="1.20.1720.10">
    <property type="entry name" value="Multidrug resistance protein D"/>
    <property type="match status" value="1"/>
</dbReference>
<keyword evidence="6 8" id="KW-1133">Transmembrane helix</keyword>
<evidence type="ECO:0000256" key="8">
    <source>
        <dbReference type="SAM" id="Phobius"/>
    </source>
</evidence>
<dbReference type="InterPro" id="IPR036259">
    <property type="entry name" value="MFS_trans_sf"/>
</dbReference>
<keyword evidence="3" id="KW-0813">Transport</keyword>
<dbReference type="GO" id="GO:0022857">
    <property type="term" value="F:transmembrane transporter activity"/>
    <property type="evidence" value="ECO:0007669"/>
    <property type="project" value="InterPro"/>
</dbReference>
<keyword evidence="10" id="KW-0614">Plasmid</keyword>
<evidence type="ECO:0000256" key="7">
    <source>
        <dbReference type="ARBA" id="ARBA00023136"/>
    </source>
</evidence>
<evidence type="ECO:0000313" key="10">
    <source>
        <dbReference type="EMBL" id="AWK88729.1"/>
    </source>
</evidence>
<dbReference type="InterPro" id="IPR011701">
    <property type="entry name" value="MFS"/>
</dbReference>
<feature type="transmembrane region" description="Helical" evidence="8">
    <location>
        <begin position="374"/>
        <end position="395"/>
    </location>
</feature>
<dbReference type="InterPro" id="IPR020846">
    <property type="entry name" value="MFS_dom"/>
</dbReference>